<feature type="compositionally biased region" description="Low complexity" evidence="1">
    <location>
        <begin position="34"/>
        <end position="46"/>
    </location>
</feature>
<dbReference type="AlphaFoldDB" id="A0A5B0NCU1"/>
<evidence type="ECO:0000313" key="3">
    <source>
        <dbReference type="Proteomes" id="UP000325313"/>
    </source>
</evidence>
<evidence type="ECO:0000256" key="1">
    <source>
        <dbReference type="SAM" id="MobiDB-lite"/>
    </source>
</evidence>
<name>A0A5B0NCU1_PUCGR</name>
<comment type="caution">
    <text evidence="2">The sequence shown here is derived from an EMBL/GenBank/DDBJ whole genome shotgun (WGS) entry which is preliminary data.</text>
</comment>
<feature type="region of interest" description="Disordered" evidence="1">
    <location>
        <begin position="34"/>
        <end position="53"/>
    </location>
</feature>
<gene>
    <name evidence="2" type="ORF">PGTUg99_013918</name>
</gene>
<dbReference type="Proteomes" id="UP000325313">
    <property type="component" value="Unassembled WGS sequence"/>
</dbReference>
<organism evidence="2 3">
    <name type="scientific">Puccinia graminis f. sp. tritici</name>
    <dbReference type="NCBI Taxonomy" id="56615"/>
    <lineage>
        <taxon>Eukaryota</taxon>
        <taxon>Fungi</taxon>
        <taxon>Dikarya</taxon>
        <taxon>Basidiomycota</taxon>
        <taxon>Pucciniomycotina</taxon>
        <taxon>Pucciniomycetes</taxon>
        <taxon>Pucciniales</taxon>
        <taxon>Pucciniaceae</taxon>
        <taxon>Puccinia</taxon>
    </lineage>
</organism>
<sequence>MSLSSFPILFIELSPVDCHRPPLEDFDLFPNLSSSSSTCTSFHSASNTGIPSL</sequence>
<reference evidence="2 3" key="1">
    <citation type="submission" date="2019-05" db="EMBL/GenBank/DDBJ databases">
        <title>Emergence of the Ug99 lineage of the wheat stem rust pathogen through somatic hybridization.</title>
        <authorList>
            <person name="Li F."/>
            <person name="Upadhyaya N.M."/>
            <person name="Sperschneider J."/>
            <person name="Matny O."/>
            <person name="Nguyen-Phuc H."/>
            <person name="Mago R."/>
            <person name="Raley C."/>
            <person name="Miller M.E."/>
            <person name="Silverstein K.A.T."/>
            <person name="Henningsen E."/>
            <person name="Hirsch C.D."/>
            <person name="Visser B."/>
            <person name="Pretorius Z.A."/>
            <person name="Steffenson B.J."/>
            <person name="Schwessinger B."/>
            <person name="Dodds P.N."/>
            <person name="Figueroa M."/>
        </authorList>
    </citation>
    <scope>NUCLEOTIDE SEQUENCE [LARGE SCALE GENOMIC DNA]</scope>
    <source>
        <strain evidence="2 3">Ug99</strain>
    </source>
</reference>
<accession>A0A5B0NCU1</accession>
<dbReference type="EMBL" id="VDEP01000411">
    <property type="protein sequence ID" value="KAA1086334.1"/>
    <property type="molecule type" value="Genomic_DNA"/>
</dbReference>
<evidence type="ECO:0000313" key="2">
    <source>
        <dbReference type="EMBL" id="KAA1086334.1"/>
    </source>
</evidence>
<protein>
    <submittedName>
        <fullName evidence="2">Uncharacterized protein</fullName>
    </submittedName>
</protein>
<proteinExistence type="predicted"/>